<name>A0ABD0RYJ6_CIRMR</name>
<proteinExistence type="predicted"/>
<evidence type="ECO:0000256" key="1">
    <source>
        <dbReference type="SAM" id="MobiDB-lite"/>
    </source>
</evidence>
<reference evidence="2 3" key="1">
    <citation type="submission" date="2024-05" db="EMBL/GenBank/DDBJ databases">
        <title>Genome sequencing and assembly of Indian major carp, Cirrhinus mrigala (Hamilton, 1822).</title>
        <authorList>
            <person name="Mohindra V."/>
            <person name="Chowdhury L.M."/>
            <person name="Lal K."/>
            <person name="Jena J.K."/>
        </authorList>
    </citation>
    <scope>NUCLEOTIDE SEQUENCE [LARGE SCALE GENOMIC DNA]</scope>
    <source>
        <strain evidence="2">CM1030</strain>
        <tissue evidence="2">Blood</tissue>
    </source>
</reference>
<feature type="non-terminal residue" evidence="2">
    <location>
        <position position="60"/>
    </location>
</feature>
<gene>
    <name evidence="2" type="ORF">M9458_001585</name>
</gene>
<keyword evidence="3" id="KW-1185">Reference proteome</keyword>
<accession>A0ABD0RYJ6</accession>
<sequence length="60" mass="6383">KCPDVLSNGNTTYIQPPFFNQSIAITTVASNQNAEKMGATQNRQTAVQTAAGQQSLKAEV</sequence>
<evidence type="ECO:0000313" key="2">
    <source>
        <dbReference type="EMBL" id="KAL0203567.1"/>
    </source>
</evidence>
<comment type="caution">
    <text evidence="2">The sequence shown here is derived from an EMBL/GenBank/DDBJ whole genome shotgun (WGS) entry which is preliminary data.</text>
</comment>
<feature type="non-terminal residue" evidence="2">
    <location>
        <position position="1"/>
    </location>
</feature>
<organism evidence="2 3">
    <name type="scientific">Cirrhinus mrigala</name>
    <name type="common">Mrigala</name>
    <dbReference type="NCBI Taxonomy" id="683832"/>
    <lineage>
        <taxon>Eukaryota</taxon>
        <taxon>Metazoa</taxon>
        <taxon>Chordata</taxon>
        <taxon>Craniata</taxon>
        <taxon>Vertebrata</taxon>
        <taxon>Euteleostomi</taxon>
        <taxon>Actinopterygii</taxon>
        <taxon>Neopterygii</taxon>
        <taxon>Teleostei</taxon>
        <taxon>Ostariophysi</taxon>
        <taxon>Cypriniformes</taxon>
        <taxon>Cyprinidae</taxon>
        <taxon>Labeoninae</taxon>
        <taxon>Labeonini</taxon>
        <taxon>Cirrhinus</taxon>
    </lineage>
</organism>
<feature type="region of interest" description="Disordered" evidence="1">
    <location>
        <begin position="35"/>
        <end position="60"/>
    </location>
</feature>
<dbReference type="AlphaFoldDB" id="A0ABD0RYJ6"/>
<protein>
    <submittedName>
        <fullName evidence="2">Uncharacterized protein</fullName>
    </submittedName>
</protein>
<evidence type="ECO:0000313" key="3">
    <source>
        <dbReference type="Proteomes" id="UP001529510"/>
    </source>
</evidence>
<dbReference type="Proteomes" id="UP001529510">
    <property type="component" value="Unassembled WGS sequence"/>
</dbReference>
<dbReference type="EMBL" id="JAMKFB020000001">
    <property type="protein sequence ID" value="KAL0203567.1"/>
    <property type="molecule type" value="Genomic_DNA"/>
</dbReference>